<dbReference type="EMBL" id="MU001824">
    <property type="protein sequence ID" value="KAF2796710.1"/>
    <property type="molecule type" value="Genomic_DNA"/>
</dbReference>
<dbReference type="OrthoDB" id="3793161at2759"/>
<accession>A0A6A6XJJ8</accession>
<dbReference type="Proteomes" id="UP000799757">
    <property type="component" value="Unassembled WGS sequence"/>
</dbReference>
<evidence type="ECO:0000313" key="2">
    <source>
        <dbReference type="Proteomes" id="UP000799757"/>
    </source>
</evidence>
<protein>
    <submittedName>
        <fullName evidence="1">Uncharacterized protein</fullName>
    </submittedName>
</protein>
<sequence length="207" mass="22758">MCQILLQVYGCGHTKPICTTPCPHALATTYRNPFLDTNTNSNTPSTPATPITPVSPIYMAPDTPARPQHEYAGPALRPMSPEDVHSAALSPAGPMTMSTPHSPTASTYDSDPTPNFCGPPHQHAKYLRPSKYPCLTCYMQPQWAGYRQRWVGEYRAMHPGTRAGDLERMAGVEQIPGRVGLLNVVREVDRLASAREREAMGEGETRR</sequence>
<evidence type="ECO:0000313" key="1">
    <source>
        <dbReference type="EMBL" id="KAF2796710.1"/>
    </source>
</evidence>
<proteinExistence type="predicted"/>
<reference evidence="1" key="1">
    <citation type="journal article" date="2020" name="Stud. Mycol.">
        <title>101 Dothideomycetes genomes: a test case for predicting lifestyles and emergence of pathogens.</title>
        <authorList>
            <person name="Haridas S."/>
            <person name="Albert R."/>
            <person name="Binder M."/>
            <person name="Bloem J."/>
            <person name="Labutti K."/>
            <person name="Salamov A."/>
            <person name="Andreopoulos B."/>
            <person name="Baker S."/>
            <person name="Barry K."/>
            <person name="Bills G."/>
            <person name="Bluhm B."/>
            <person name="Cannon C."/>
            <person name="Castanera R."/>
            <person name="Culley D."/>
            <person name="Daum C."/>
            <person name="Ezra D."/>
            <person name="Gonzalez J."/>
            <person name="Henrissat B."/>
            <person name="Kuo A."/>
            <person name="Liang C."/>
            <person name="Lipzen A."/>
            <person name="Lutzoni F."/>
            <person name="Magnuson J."/>
            <person name="Mondo S."/>
            <person name="Nolan M."/>
            <person name="Ohm R."/>
            <person name="Pangilinan J."/>
            <person name="Park H.-J."/>
            <person name="Ramirez L."/>
            <person name="Alfaro M."/>
            <person name="Sun H."/>
            <person name="Tritt A."/>
            <person name="Yoshinaga Y."/>
            <person name="Zwiers L.-H."/>
            <person name="Turgeon B."/>
            <person name="Goodwin S."/>
            <person name="Spatafora J."/>
            <person name="Crous P."/>
            <person name="Grigoriev I."/>
        </authorList>
    </citation>
    <scope>NUCLEOTIDE SEQUENCE</scope>
    <source>
        <strain evidence="1">CBS 109.77</strain>
    </source>
</reference>
<name>A0A6A6XJJ8_9PLEO</name>
<gene>
    <name evidence="1" type="ORF">K505DRAFT_372989</name>
</gene>
<keyword evidence="2" id="KW-1185">Reference proteome</keyword>
<dbReference type="AlphaFoldDB" id="A0A6A6XJJ8"/>
<organism evidence="1 2">
    <name type="scientific">Melanomma pulvis-pyrius CBS 109.77</name>
    <dbReference type="NCBI Taxonomy" id="1314802"/>
    <lineage>
        <taxon>Eukaryota</taxon>
        <taxon>Fungi</taxon>
        <taxon>Dikarya</taxon>
        <taxon>Ascomycota</taxon>
        <taxon>Pezizomycotina</taxon>
        <taxon>Dothideomycetes</taxon>
        <taxon>Pleosporomycetidae</taxon>
        <taxon>Pleosporales</taxon>
        <taxon>Melanommataceae</taxon>
        <taxon>Melanomma</taxon>
    </lineage>
</organism>